<evidence type="ECO:0000256" key="4">
    <source>
        <dbReference type="ARBA" id="ARBA00022729"/>
    </source>
</evidence>
<evidence type="ECO:0000256" key="2">
    <source>
        <dbReference type="ARBA" id="ARBA00022475"/>
    </source>
</evidence>
<evidence type="ECO:0000313" key="16">
    <source>
        <dbReference type="Proteomes" id="UP000887568"/>
    </source>
</evidence>
<evidence type="ECO:0000256" key="3">
    <source>
        <dbReference type="ARBA" id="ARBA00022692"/>
    </source>
</evidence>
<keyword evidence="5 12" id="KW-1133">Transmembrane helix</keyword>
<feature type="domain" description="G-protein coupled receptors family 3 profile" evidence="14">
    <location>
        <begin position="469"/>
        <end position="729"/>
    </location>
</feature>
<evidence type="ECO:0000256" key="13">
    <source>
        <dbReference type="SAM" id="SignalP"/>
    </source>
</evidence>
<dbReference type="CDD" id="cd06366">
    <property type="entry name" value="PBP1_GABAb_receptor"/>
    <property type="match status" value="1"/>
</dbReference>
<proteinExistence type="predicted"/>
<evidence type="ECO:0000256" key="10">
    <source>
        <dbReference type="ARBA" id="ARBA00023224"/>
    </source>
</evidence>
<feature type="transmembrane region" description="Helical" evidence="12">
    <location>
        <begin position="464"/>
        <end position="487"/>
    </location>
</feature>
<keyword evidence="7 12" id="KW-0472">Membrane</keyword>
<keyword evidence="3 12" id="KW-0812">Transmembrane</keyword>
<organism evidence="15 16">
    <name type="scientific">Patiria miniata</name>
    <name type="common">Bat star</name>
    <name type="synonym">Asterina miniata</name>
    <dbReference type="NCBI Taxonomy" id="46514"/>
    <lineage>
        <taxon>Eukaryota</taxon>
        <taxon>Metazoa</taxon>
        <taxon>Echinodermata</taxon>
        <taxon>Eleutherozoa</taxon>
        <taxon>Asterozoa</taxon>
        <taxon>Asteroidea</taxon>
        <taxon>Valvatacea</taxon>
        <taxon>Valvatida</taxon>
        <taxon>Asterinidae</taxon>
        <taxon>Patiria</taxon>
    </lineage>
</organism>
<feature type="transmembrane region" description="Helical" evidence="12">
    <location>
        <begin position="640"/>
        <end position="665"/>
    </location>
</feature>
<evidence type="ECO:0000256" key="11">
    <source>
        <dbReference type="ARBA" id="ARBA00073785"/>
    </source>
</evidence>
<dbReference type="OMA" id="YFRQNMA"/>
<dbReference type="SUPFAM" id="SSF53822">
    <property type="entry name" value="Periplasmic binding protein-like I"/>
    <property type="match status" value="1"/>
</dbReference>
<keyword evidence="16" id="KW-1185">Reference proteome</keyword>
<feature type="transmembrane region" description="Helical" evidence="12">
    <location>
        <begin position="677"/>
        <end position="699"/>
    </location>
</feature>
<evidence type="ECO:0000256" key="12">
    <source>
        <dbReference type="SAM" id="Phobius"/>
    </source>
</evidence>
<dbReference type="InterPro" id="IPR002455">
    <property type="entry name" value="GPCR3_GABA-B"/>
</dbReference>
<dbReference type="EnsemblMetazoa" id="XM_038204105.1">
    <property type="protein sequence ID" value="XP_038060033.1"/>
    <property type="gene ID" value="LOC119731091"/>
</dbReference>
<feature type="chain" id="PRO_5036972407" description="Gamma-aminobutyric acid type B receptor subunit 2" evidence="13">
    <location>
        <begin position="21"/>
        <end position="794"/>
    </location>
</feature>
<evidence type="ECO:0000256" key="7">
    <source>
        <dbReference type="ARBA" id="ARBA00023136"/>
    </source>
</evidence>
<evidence type="ECO:0000259" key="14">
    <source>
        <dbReference type="PROSITE" id="PS50259"/>
    </source>
</evidence>
<evidence type="ECO:0000256" key="1">
    <source>
        <dbReference type="ARBA" id="ARBA00004651"/>
    </source>
</evidence>
<name>A0A914A8D9_PATMI</name>
<sequence length="794" mass="88693">MRLRVPASMCLLLTIVAYLAELPEFQGMVTAERDSQEIRPIYIGGFFPIESHPFFASLPLTVQTAVNHVNNLTGILDGYELRMRWNWTQGSPANALRLLNDFVQNGPPVLMTWGPMFSSVAVVVNEVLPRYNIAQVVIASSTTLKDRARYPLTVQVSVDEDLLNPARVAFVKRMGWRRVALIFEDNQYFRQNMAKLAEKLLENGITVLTTEAVTNAEHPDEQIQSLKRHDARVIITAFYPEPAAKLFCKVYTAKLFGAKYVWILPGWYPDGWWRDLPDVPCDNEETATALDLHVAFDGDQAVSEVSRIDFNGVKPFPEQIEYLESLHNMEDNSRDIYAYDCLFTMALALNASIGELRQLDPARRLDEFNYGDQEMAQILLRNTLQTEFVGLTDRVVIGKGGVRHTTVYVEQLQNEHPVRILNYFADGEYETIPNATIQWKGSVIPVDGKTEIPILTQISLPFQISIYTAAGIGVMLSVIFLALNIALRNQRAIKISSPIINNLIVMGCLLLYTSVFVSGVDTSGITDGAFIVLCYVKVGLVCVGISLSFGSLLVKTYRIFAIFQKAVARFKKIDLPDKKLMSVVMALVLVDCVIVTLWVFLGQSTIRTINLDPKLSDTASPESETYIIPVLRQCGSIYEIYFTCAIYAFKGILLVFGVFLSWEIRNVSVTGLNDSKYIAFSVYIVGITIVLAVPALQVFVNNVDIHFCIFGVAIVFANTVVLCLVFVPKFALCYSSRGSQLHISLMDAPSVPTTSTSLPASCRDRNRLGELRDTLRQKQESLADLLRACQAQAK</sequence>
<dbReference type="FunFam" id="3.40.50.2300:FF:000063">
    <property type="entry name" value="Gamma-aminobutyric acid type B receptor subunit"/>
    <property type="match status" value="1"/>
</dbReference>
<feature type="transmembrane region" description="Helical" evidence="12">
    <location>
        <begin position="580"/>
        <end position="601"/>
    </location>
</feature>
<dbReference type="PROSITE" id="PS00981">
    <property type="entry name" value="G_PROTEIN_RECEP_F3_3"/>
    <property type="match status" value="1"/>
</dbReference>
<dbReference type="GO" id="GO:0038039">
    <property type="term" value="C:G protein-coupled receptor heterodimeric complex"/>
    <property type="evidence" value="ECO:0007669"/>
    <property type="project" value="TreeGrafter"/>
</dbReference>
<dbReference type="RefSeq" id="XP_038060033.1">
    <property type="nucleotide sequence ID" value="XM_038204105.1"/>
</dbReference>
<dbReference type="Pfam" id="PF00003">
    <property type="entry name" value="7tm_3"/>
    <property type="match status" value="1"/>
</dbReference>
<dbReference type="CDD" id="cd15047">
    <property type="entry name" value="7tmC_GABA-B-like"/>
    <property type="match status" value="1"/>
</dbReference>
<protein>
    <recommendedName>
        <fullName evidence="11">Gamma-aminobutyric acid type B receptor subunit 2</fullName>
    </recommendedName>
</protein>
<evidence type="ECO:0000256" key="9">
    <source>
        <dbReference type="ARBA" id="ARBA00023180"/>
    </source>
</evidence>
<keyword evidence="2" id="KW-1003">Cell membrane</keyword>
<dbReference type="GO" id="GO:0004965">
    <property type="term" value="F:G protein-coupled GABA receptor activity"/>
    <property type="evidence" value="ECO:0007669"/>
    <property type="project" value="InterPro"/>
</dbReference>
<dbReference type="PANTHER" id="PTHR10519:SF74">
    <property type="entry name" value="GAMMA-AMINOBUTYRIC ACID TYPE B RECEPTOR SUBUNIT 2"/>
    <property type="match status" value="1"/>
</dbReference>
<evidence type="ECO:0000313" key="15">
    <source>
        <dbReference type="EnsemblMetazoa" id="XP_038060033.1"/>
    </source>
</evidence>
<dbReference type="PRINTS" id="PR01176">
    <property type="entry name" value="GABABRECEPTR"/>
</dbReference>
<dbReference type="Pfam" id="PF01094">
    <property type="entry name" value="ANF_receptor"/>
    <property type="match status" value="1"/>
</dbReference>
<keyword evidence="6" id="KW-0297">G-protein coupled receptor</keyword>
<keyword evidence="10" id="KW-0807">Transducer</keyword>
<accession>A0A914A8D9</accession>
<comment type="subcellular location">
    <subcellularLocation>
        <location evidence="1">Cell membrane</location>
        <topology evidence="1">Multi-pass membrane protein</topology>
    </subcellularLocation>
</comment>
<evidence type="ECO:0000256" key="6">
    <source>
        <dbReference type="ARBA" id="ARBA00023040"/>
    </source>
</evidence>
<evidence type="ECO:0000256" key="8">
    <source>
        <dbReference type="ARBA" id="ARBA00023170"/>
    </source>
</evidence>
<dbReference type="OrthoDB" id="2150267at2759"/>
<dbReference type="AlphaFoldDB" id="A0A914A8D9"/>
<dbReference type="Proteomes" id="UP000887568">
    <property type="component" value="Unplaced"/>
</dbReference>
<dbReference type="InterPro" id="IPR028082">
    <property type="entry name" value="Peripla_BP_I"/>
</dbReference>
<keyword evidence="4 13" id="KW-0732">Signal</keyword>
<feature type="transmembrane region" description="Helical" evidence="12">
    <location>
        <begin position="705"/>
        <end position="727"/>
    </location>
</feature>
<feature type="transmembrane region" description="Helical" evidence="12">
    <location>
        <begin position="529"/>
        <end position="554"/>
    </location>
</feature>
<dbReference type="InterPro" id="IPR001828">
    <property type="entry name" value="ANF_lig-bd_rcpt"/>
</dbReference>
<dbReference type="PRINTS" id="PR01177">
    <property type="entry name" value="GABAB1RECPTR"/>
</dbReference>
<dbReference type="GO" id="GO:0007214">
    <property type="term" value="P:gamma-aminobutyric acid signaling pathway"/>
    <property type="evidence" value="ECO:0007669"/>
    <property type="project" value="TreeGrafter"/>
</dbReference>
<keyword evidence="8" id="KW-0675">Receptor</keyword>
<dbReference type="PROSITE" id="PS50259">
    <property type="entry name" value="G_PROTEIN_RECEP_F3_4"/>
    <property type="match status" value="1"/>
</dbReference>
<dbReference type="Gene3D" id="3.40.50.2300">
    <property type="match status" value="2"/>
</dbReference>
<dbReference type="InterPro" id="IPR017979">
    <property type="entry name" value="GPCR_3_CS"/>
</dbReference>
<keyword evidence="9" id="KW-0325">Glycoprotein</keyword>
<evidence type="ECO:0000256" key="5">
    <source>
        <dbReference type="ARBA" id="ARBA00022989"/>
    </source>
</evidence>
<reference evidence="15" key="1">
    <citation type="submission" date="2022-11" db="UniProtKB">
        <authorList>
            <consortium name="EnsemblMetazoa"/>
        </authorList>
    </citation>
    <scope>IDENTIFICATION</scope>
</reference>
<dbReference type="PANTHER" id="PTHR10519">
    <property type="entry name" value="GABA-B RECEPTOR"/>
    <property type="match status" value="1"/>
</dbReference>
<dbReference type="GeneID" id="119731091"/>
<feature type="signal peptide" evidence="13">
    <location>
        <begin position="1"/>
        <end position="20"/>
    </location>
</feature>
<dbReference type="InterPro" id="IPR017978">
    <property type="entry name" value="GPCR_3_C"/>
</dbReference>
<feature type="transmembrane region" description="Helical" evidence="12">
    <location>
        <begin position="499"/>
        <end position="517"/>
    </location>
</feature>